<comment type="subunit">
    <text evidence="1 6">Homotetramer.</text>
</comment>
<dbReference type="PANTHER" id="PTHR43668:SF4">
    <property type="entry name" value="ALLANTOINASE"/>
    <property type="match status" value="1"/>
</dbReference>
<comment type="cofactor">
    <cofactor evidence="6">
        <name>Zn(2+)</name>
        <dbReference type="ChEBI" id="CHEBI:29105"/>
    </cofactor>
    <text evidence="6">Binds 2 Zn(2+) ions per subunit.</text>
</comment>
<dbReference type="GO" id="GO:0004038">
    <property type="term" value="F:allantoinase activity"/>
    <property type="evidence" value="ECO:0007669"/>
    <property type="project" value="UniProtKB-EC"/>
</dbReference>
<evidence type="ECO:0000256" key="6">
    <source>
        <dbReference type="HAMAP-Rule" id="MF_01645"/>
    </source>
</evidence>
<dbReference type="NCBIfam" id="TIGR03178">
    <property type="entry name" value="allantoinase"/>
    <property type="match status" value="1"/>
</dbReference>
<dbReference type="InterPro" id="IPR006680">
    <property type="entry name" value="Amidohydro-rel"/>
</dbReference>
<dbReference type="Pfam" id="PF01979">
    <property type="entry name" value="Amidohydro_1"/>
    <property type="match status" value="1"/>
</dbReference>
<dbReference type="SUPFAM" id="SSF51338">
    <property type="entry name" value="Composite domain of metallo-dependent hydrolases"/>
    <property type="match status" value="1"/>
</dbReference>
<dbReference type="InterPro" id="IPR047604">
    <property type="entry name" value="Allantoinase_bact"/>
</dbReference>
<evidence type="ECO:0000256" key="5">
    <source>
        <dbReference type="ARBA" id="ARBA00022833"/>
    </source>
</evidence>
<dbReference type="PROSITE" id="PS01137">
    <property type="entry name" value="TATD_1"/>
    <property type="match status" value="1"/>
</dbReference>
<comment type="function">
    <text evidence="6">Catalyzes the conversion of allantoin (5-ureidohydantoin) to allantoic acid by hydrolytic cleavage of the five-member hydantoin ring.</text>
</comment>
<feature type="binding site" evidence="6">
    <location>
        <position position="61"/>
    </location>
    <ligand>
        <name>Zn(2+)</name>
        <dbReference type="ChEBI" id="CHEBI:29105"/>
        <label>1</label>
    </ligand>
</feature>
<evidence type="ECO:0000313" key="8">
    <source>
        <dbReference type="EMBL" id="WLV23997.1"/>
    </source>
</evidence>
<feature type="domain" description="Amidohydrolase-related" evidence="7">
    <location>
        <begin position="52"/>
        <end position="433"/>
    </location>
</feature>
<keyword evidence="4 6" id="KW-0378">Hydrolase</keyword>
<dbReference type="PANTHER" id="PTHR43668">
    <property type="entry name" value="ALLANTOINASE"/>
    <property type="match status" value="1"/>
</dbReference>
<feature type="binding site" description="via carbamate group" evidence="6">
    <location>
        <position position="148"/>
    </location>
    <ligand>
        <name>Zn(2+)</name>
        <dbReference type="ChEBI" id="CHEBI:29105"/>
        <label>2</label>
    </ligand>
</feature>
<evidence type="ECO:0000256" key="3">
    <source>
        <dbReference type="ARBA" id="ARBA00022723"/>
    </source>
</evidence>
<dbReference type="RefSeq" id="WP_348026581.1">
    <property type="nucleotide sequence ID" value="NZ_CP129113.1"/>
</dbReference>
<organism evidence="8 9">
    <name type="scientific">Aciduricibacillus chroicocephali</name>
    <dbReference type="NCBI Taxonomy" id="3054939"/>
    <lineage>
        <taxon>Bacteria</taxon>
        <taxon>Bacillati</taxon>
        <taxon>Bacillota</taxon>
        <taxon>Bacilli</taxon>
        <taxon>Bacillales</taxon>
        <taxon>Bacillaceae</taxon>
        <taxon>Aciduricibacillus</taxon>
    </lineage>
</organism>
<feature type="binding site" evidence="6">
    <location>
        <position position="63"/>
    </location>
    <ligand>
        <name>Zn(2+)</name>
        <dbReference type="ChEBI" id="CHEBI:29105"/>
        <label>1</label>
    </ligand>
</feature>
<comment type="similarity">
    <text evidence="6">Belongs to the metallo-dependent hydrolases superfamily. Allantoinase family.</text>
</comment>
<dbReference type="Proteomes" id="UP001180087">
    <property type="component" value="Chromosome"/>
</dbReference>
<keyword evidence="3 6" id="KW-0479">Metal-binding</keyword>
<evidence type="ECO:0000256" key="1">
    <source>
        <dbReference type="ARBA" id="ARBA00011881"/>
    </source>
</evidence>
<dbReference type="EMBL" id="CP129113">
    <property type="protein sequence ID" value="WLV23997.1"/>
    <property type="molecule type" value="Genomic_DNA"/>
</dbReference>
<keyword evidence="9" id="KW-1185">Reference proteome</keyword>
<dbReference type="Gene3D" id="3.20.20.140">
    <property type="entry name" value="Metal-dependent hydrolases"/>
    <property type="match status" value="1"/>
</dbReference>
<feature type="binding site" evidence="6">
    <location>
        <position position="244"/>
    </location>
    <ligand>
        <name>Zn(2+)</name>
        <dbReference type="ChEBI" id="CHEBI:29105"/>
        <label>2</label>
    </ligand>
</feature>
<sequence>MKYDLIVKNGIVVFRDESRSAEIAVKDGKIAAIADQFDEDAAEEVLDAKGQYVMPGMVDTHVHINEPGRTEWEGFETATKAMAAGGTTTCVDMPLNALPATTSKTAFDKKLEAAKGKTWIDVGFYGGLVPYNLDDLQDLADAGVLAFKAFIATCGNDEIPGDFKDIDDYSLYKGMQKLAELDRILCVHSENASITDNLAIEMVNKGKTSVYDYVASRPVVTELEAIQRCLLFAKETGCKLHIVHVACAEGVEMIKSAQEEGLDVTMETCTHYLALNTDDFARIGNKAKCSPPIRDLNEQKRLWEKVKAGDVAWITSDHSPCTEDLKQGNVFEAWGGISGCQNSVDLMFDLAVNEHNMAVHEFVKCITYNPCRRFNLPQKGEIALGKDADLVLLDPDASYVLKSENLYYKNKFSAYEGTKINCRVTRTILRGNTIFELDRGIEEGAIGEFLTYPKQ</sequence>
<comment type="pathway">
    <text evidence="6">Nitrogen metabolism; (S)-allantoin degradation; allantoate from (S)-allantoin: step 1/1.</text>
</comment>
<keyword evidence="2 6" id="KW-0659">Purine metabolism</keyword>
<name>A0ABY9KTD2_9BACI</name>
<reference evidence="8" key="1">
    <citation type="submission" date="2023-06" db="EMBL/GenBank/DDBJ databases">
        <title>A Treasure from Seagulls: Isolation and Description of Aciduricobacillus qingdaonensis gen. nov., sp. nov., a Rare Obligately Uric Acid-utilizing Member in the Family Bacillaceae.</title>
        <authorList>
            <person name="Liu W."/>
            <person name="Wang B."/>
        </authorList>
    </citation>
    <scope>NUCLEOTIDE SEQUENCE</scope>
    <source>
        <strain evidence="8">44XB</strain>
    </source>
</reference>
<feature type="binding site" evidence="6">
    <location>
        <position position="317"/>
    </location>
    <ligand>
        <name>Zn(2+)</name>
        <dbReference type="ChEBI" id="CHEBI:29105"/>
        <label>1</label>
    </ligand>
</feature>
<accession>A0ABY9KTD2</accession>
<dbReference type="InterPro" id="IPR050138">
    <property type="entry name" value="DHOase/Allantoinase_Hydrolase"/>
</dbReference>
<gene>
    <name evidence="6 8" type="primary">allB</name>
    <name evidence="8" type="ORF">QR721_10175</name>
</gene>
<dbReference type="HAMAP" id="MF_01645">
    <property type="entry name" value="Hydantoinase"/>
    <property type="match status" value="1"/>
</dbReference>
<protein>
    <recommendedName>
        <fullName evidence="6">Allantoinase</fullName>
        <ecNumber evidence="6">3.5.2.5</ecNumber>
    </recommendedName>
    <alternativeName>
        <fullName evidence="6">Allantoin-utilizing enzyme</fullName>
    </alternativeName>
</protein>
<evidence type="ECO:0000313" key="9">
    <source>
        <dbReference type="Proteomes" id="UP001180087"/>
    </source>
</evidence>
<proteinExistence type="inferred from homology"/>
<comment type="catalytic activity">
    <reaction evidence="6">
        <text>(S)-allantoin + H2O = allantoate + H(+)</text>
        <dbReference type="Rhea" id="RHEA:17029"/>
        <dbReference type="ChEBI" id="CHEBI:15377"/>
        <dbReference type="ChEBI" id="CHEBI:15378"/>
        <dbReference type="ChEBI" id="CHEBI:15678"/>
        <dbReference type="ChEBI" id="CHEBI:17536"/>
        <dbReference type="EC" id="3.5.2.5"/>
    </reaction>
</comment>
<evidence type="ECO:0000256" key="4">
    <source>
        <dbReference type="ARBA" id="ARBA00022801"/>
    </source>
</evidence>
<dbReference type="SUPFAM" id="SSF51556">
    <property type="entry name" value="Metallo-dependent hydrolases"/>
    <property type="match status" value="1"/>
</dbReference>
<evidence type="ECO:0000256" key="2">
    <source>
        <dbReference type="ARBA" id="ARBA00022631"/>
    </source>
</evidence>
<dbReference type="InterPro" id="IPR018228">
    <property type="entry name" value="DNase_TatD-rel_CS"/>
</dbReference>
<feature type="binding site" description="via carbamate group" evidence="6">
    <location>
        <position position="148"/>
    </location>
    <ligand>
        <name>Zn(2+)</name>
        <dbReference type="ChEBI" id="CHEBI:29105"/>
        <label>1</label>
    </ligand>
</feature>
<dbReference type="InterPro" id="IPR032466">
    <property type="entry name" value="Metal_Hydrolase"/>
</dbReference>
<feature type="binding site" evidence="6">
    <location>
        <position position="188"/>
    </location>
    <ligand>
        <name>Zn(2+)</name>
        <dbReference type="ChEBI" id="CHEBI:29105"/>
        <label>2</label>
    </ligand>
</feature>
<dbReference type="InterPro" id="IPR017593">
    <property type="entry name" value="Allantoinase"/>
</dbReference>
<dbReference type="EC" id="3.5.2.5" evidence="6"/>
<keyword evidence="5 6" id="KW-0862">Zinc</keyword>
<dbReference type="Gene3D" id="2.30.40.10">
    <property type="entry name" value="Urease, subunit C, domain 1"/>
    <property type="match status" value="1"/>
</dbReference>
<feature type="modified residue" description="N6-carboxylysine" evidence="6">
    <location>
        <position position="148"/>
    </location>
</feature>
<evidence type="ECO:0000259" key="7">
    <source>
        <dbReference type="Pfam" id="PF01979"/>
    </source>
</evidence>
<dbReference type="InterPro" id="IPR011059">
    <property type="entry name" value="Metal-dep_hydrolase_composite"/>
</dbReference>
<comment type="PTM">
    <text evidence="6">Carboxylation allows a single lysine to coordinate two zinc ions.</text>
</comment>
<dbReference type="NCBIfam" id="TIGR00857">
    <property type="entry name" value="pyrC_multi"/>
    <property type="match status" value="1"/>
</dbReference>